<reference evidence="7" key="1">
    <citation type="submission" date="2016-10" db="EMBL/GenBank/DDBJ databases">
        <authorList>
            <person name="Varghese N."/>
            <person name="Submissions S."/>
        </authorList>
    </citation>
    <scope>NUCLEOTIDE SEQUENCE [LARGE SCALE GENOMIC DNA]</scope>
    <source>
        <strain evidence="7">DSM 20632</strain>
    </source>
</reference>
<dbReference type="AlphaFoldDB" id="A0A1G9N5P3"/>
<feature type="domain" description="HTH tetR-type" evidence="5">
    <location>
        <begin position="2"/>
        <end position="62"/>
    </location>
</feature>
<dbReference type="SUPFAM" id="SSF46689">
    <property type="entry name" value="Homeodomain-like"/>
    <property type="match status" value="1"/>
</dbReference>
<dbReference type="InterPro" id="IPR009057">
    <property type="entry name" value="Homeodomain-like_sf"/>
</dbReference>
<dbReference type="PRINTS" id="PR00455">
    <property type="entry name" value="HTHTETR"/>
</dbReference>
<evidence type="ECO:0000256" key="2">
    <source>
        <dbReference type="ARBA" id="ARBA00023125"/>
    </source>
</evidence>
<dbReference type="STRING" id="38302.SAMN04488535_0878"/>
<dbReference type="GO" id="GO:0003700">
    <property type="term" value="F:DNA-binding transcription factor activity"/>
    <property type="evidence" value="ECO:0007669"/>
    <property type="project" value="TreeGrafter"/>
</dbReference>
<proteinExistence type="predicted"/>
<dbReference type="Pfam" id="PF00440">
    <property type="entry name" value="TetR_N"/>
    <property type="match status" value="1"/>
</dbReference>
<dbReference type="GO" id="GO:0000976">
    <property type="term" value="F:transcription cis-regulatory region binding"/>
    <property type="evidence" value="ECO:0007669"/>
    <property type="project" value="TreeGrafter"/>
</dbReference>
<protein>
    <submittedName>
        <fullName evidence="6">DNA-binding transcriptional regulator, AcrR family</fullName>
    </submittedName>
</protein>
<dbReference type="InterPro" id="IPR050109">
    <property type="entry name" value="HTH-type_TetR-like_transc_reg"/>
</dbReference>
<evidence type="ECO:0000256" key="3">
    <source>
        <dbReference type="ARBA" id="ARBA00023163"/>
    </source>
</evidence>
<accession>A0A1G9N5P3</accession>
<dbReference type="PROSITE" id="PS50977">
    <property type="entry name" value="HTH_TETR_2"/>
    <property type="match status" value="1"/>
</dbReference>
<keyword evidence="1" id="KW-0805">Transcription regulation</keyword>
<dbReference type="InterPro" id="IPR001647">
    <property type="entry name" value="HTH_TetR"/>
</dbReference>
<dbReference type="PANTHER" id="PTHR30055">
    <property type="entry name" value="HTH-TYPE TRANSCRIPTIONAL REGULATOR RUTR"/>
    <property type="match status" value="1"/>
</dbReference>
<feature type="DNA-binding region" description="H-T-H motif" evidence="4">
    <location>
        <begin position="25"/>
        <end position="44"/>
    </location>
</feature>
<dbReference type="OrthoDB" id="3819648at2"/>
<evidence type="ECO:0000256" key="1">
    <source>
        <dbReference type="ARBA" id="ARBA00023015"/>
    </source>
</evidence>
<evidence type="ECO:0000313" key="7">
    <source>
        <dbReference type="Proteomes" id="UP000199350"/>
    </source>
</evidence>
<evidence type="ECO:0000259" key="5">
    <source>
        <dbReference type="PROSITE" id="PS50977"/>
    </source>
</evidence>
<dbReference type="RefSeq" id="WP_092149270.1">
    <property type="nucleotide sequence ID" value="NZ_LT629700.1"/>
</dbReference>
<dbReference type="Proteomes" id="UP000199350">
    <property type="component" value="Chromosome I"/>
</dbReference>
<dbReference type="Gene3D" id="1.10.357.10">
    <property type="entry name" value="Tetracycline Repressor, domain 2"/>
    <property type="match status" value="1"/>
</dbReference>
<keyword evidence="3" id="KW-0804">Transcription</keyword>
<keyword evidence="7" id="KW-1185">Reference proteome</keyword>
<evidence type="ECO:0000313" key="6">
    <source>
        <dbReference type="EMBL" id="SDL81788.1"/>
    </source>
</evidence>
<name>A0A1G9N5P3_9CORY</name>
<organism evidence="6 7">
    <name type="scientific">Corynebacterium mycetoides</name>
    <dbReference type="NCBI Taxonomy" id="38302"/>
    <lineage>
        <taxon>Bacteria</taxon>
        <taxon>Bacillati</taxon>
        <taxon>Actinomycetota</taxon>
        <taxon>Actinomycetes</taxon>
        <taxon>Mycobacteriales</taxon>
        <taxon>Corynebacteriaceae</taxon>
        <taxon>Corynebacterium</taxon>
    </lineage>
</organism>
<dbReference type="PANTHER" id="PTHR30055:SF151">
    <property type="entry name" value="TRANSCRIPTIONAL REGULATORY PROTEIN"/>
    <property type="match status" value="1"/>
</dbReference>
<dbReference type="Gene3D" id="1.10.10.60">
    <property type="entry name" value="Homeodomain-like"/>
    <property type="match status" value="1"/>
</dbReference>
<sequence>MQLSRESISHAALGILDTYGLADVTMRRVASTLGVAPGALYWHIENKQELISAIATLIVGSLVDAPGTETLTPDELCARLRGVLLAHRDGAEVVISAMSQPESPVAATLSGMMLEAVERDAAAHGANEGASASALRAAADGLLYLTLGAATVHQSAAQLAQATGDATGDAAGEVVAVGAADDVGTATSFLLAGLRSTLN</sequence>
<gene>
    <name evidence="6" type="ORF">SAMN04488535_0878</name>
</gene>
<keyword evidence="2 4" id="KW-0238">DNA-binding</keyword>
<evidence type="ECO:0000256" key="4">
    <source>
        <dbReference type="PROSITE-ProRule" id="PRU00335"/>
    </source>
</evidence>
<dbReference type="EMBL" id="LT629700">
    <property type="protein sequence ID" value="SDL81788.1"/>
    <property type="molecule type" value="Genomic_DNA"/>
</dbReference>